<dbReference type="SMART" id="SM00421">
    <property type="entry name" value="HTH_LUXR"/>
    <property type="match status" value="1"/>
</dbReference>
<organism evidence="4 5">
    <name type="scientific">Bradyrhizobium sediminis</name>
    <dbReference type="NCBI Taxonomy" id="2840469"/>
    <lineage>
        <taxon>Bacteria</taxon>
        <taxon>Pseudomonadati</taxon>
        <taxon>Pseudomonadota</taxon>
        <taxon>Alphaproteobacteria</taxon>
        <taxon>Hyphomicrobiales</taxon>
        <taxon>Nitrobacteraceae</taxon>
        <taxon>Bradyrhizobium</taxon>
    </lineage>
</organism>
<dbReference type="InterPro" id="IPR036388">
    <property type="entry name" value="WH-like_DNA-bd_sf"/>
</dbReference>
<dbReference type="GO" id="GO:0003677">
    <property type="term" value="F:DNA binding"/>
    <property type="evidence" value="ECO:0007669"/>
    <property type="project" value="UniProtKB-KW"/>
</dbReference>
<sequence length="230" mass="24992">MVGDGPKLVILGAETTDDAVAEAINIRKLWANSKIVLLFEHASAADFQKLLTSEVDGCVPLFASPETLIRTLDFVTFEDARVVVLARTKSPAIRPSPKDKSHQPELGTDEPPSGDTEHETGSVNVVPMPPARPTVSGCSVAHLDGHEDGTHWTPPLQNHPRLSERETQILDGLVQGHANKTIARSCDITEATVKVHMKSILRKIQVANRTQAAVWALEHGHPIHQIKDAC</sequence>
<dbReference type="Proteomes" id="UP000680805">
    <property type="component" value="Chromosome"/>
</dbReference>
<evidence type="ECO:0000313" key="4">
    <source>
        <dbReference type="EMBL" id="QWG20960.1"/>
    </source>
</evidence>
<dbReference type="PROSITE" id="PS00622">
    <property type="entry name" value="HTH_LUXR_1"/>
    <property type="match status" value="1"/>
</dbReference>
<dbReference type="AlphaFoldDB" id="A0A975NU03"/>
<evidence type="ECO:0000256" key="2">
    <source>
        <dbReference type="SAM" id="MobiDB-lite"/>
    </source>
</evidence>
<evidence type="ECO:0000259" key="3">
    <source>
        <dbReference type="PROSITE" id="PS50043"/>
    </source>
</evidence>
<dbReference type="InterPro" id="IPR039420">
    <property type="entry name" value="WalR-like"/>
</dbReference>
<feature type="domain" description="HTH luxR-type" evidence="3">
    <location>
        <begin position="155"/>
        <end position="220"/>
    </location>
</feature>
<gene>
    <name evidence="4" type="ORF">KMZ68_20115</name>
</gene>
<dbReference type="KEGG" id="bsei:KMZ68_20115"/>
<evidence type="ECO:0000313" key="5">
    <source>
        <dbReference type="Proteomes" id="UP000680805"/>
    </source>
</evidence>
<protein>
    <recommendedName>
        <fullName evidence="3">HTH luxR-type domain-containing protein</fullName>
    </recommendedName>
</protein>
<reference evidence="4" key="1">
    <citation type="submission" date="2021-06" db="EMBL/GenBank/DDBJ databases">
        <title>Bradyrhizobium sp. S2-11-2 Genome sequencing.</title>
        <authorList>
            <person name="Jin L."/>
        </authorList>
    </citation>
    <scope>NUCLEOTIDE SEQUENCE</scope>
    <source>
        <strain evidence="4">S2-11-2</strain>
    </source>
</reference>
<dbReference type="CDD" id="cd06170">
    <property type="entry name" value="LuxR_C_like"/>
    <property type="match status" value="1"/>
</dbReference>
<proteinExistence type="predicted"/>
<dbReference type="PANTHER" id="PTHR43214">
    <property type="entry name" value="TWO-COMPONENT RESPONSE REGULATOR"/>
    <property type="match status" value="1"/>
</dbReference>
<evidence type="ECO:0000256" key="1">
    <source>
        <dbReference type="ARBA" id="ARBA00023125"/>
    </source>
</evidence>
<keyword evidence="1" id="KW-0238">DNA-binding</keyword>
<dbReference type="SUPFAM" id="SSF46894">
    <property type="entry name" value="C-terminal effector domain of the bipartite response regulators"/>
    <property type="match status" value="1"/>
</dbReference>
<dbReference type="PRINTS" id="PR00038">
    <property type="entry name" value="HTHLUXR"/>
</dbReference>
<dbReference type="PROSITE" id="PS50043">
    <property type="entry name" value="HTH_LUXR_2"/>
    <property type="match status" value="1"/>
</dbReference>
<accession>A0A975NU03</accession>
<dbReference type="Gene3D" id="1.10.10.10">
    <property type="entry name" value="Winged helix-like DNA-binding domain superfamily/Winged helix DNA-binding domain"/>
    <property type="match status" value="1"/>
</dbReference>
<dbReference type="EMBL" id="CP076135">
    <property type="protein sequence ID" value="QWG20960.1"/>
    <property type="molecule type" value="Genomic_DNA"/>
</dbReference>
<dbReference type="InterPro" id="IPR000792">
    <property type="entry name" value="Tscrpt_reg_LuxR_C"/>
</dbReference>
<feature type="region of interest" description="Disordered" evidence="2">
    <location>
        <begin position="92"/>
        <end position="130"/>
    </location>
</feature>
<dbReference type="InterPro" id="IPR016032">
    <property type="entry name" value="Sig_transdc_resp-reg_C-effctor"/>
</dbReference>
<dbReference type="PANTHER" id="PTHR43214:SF42">
    <property type="entry name" value="TRANSCRIPTIONAL REGULATORY PROTEIN DESR"/>
    <property type="match status" value="1"/>
</dbReference>
<name>A0A975NU03_9BRAD</name>
<dbReference type="Pfam" id="PF00196">
    <property type="entry name" value="GerE"/>
    <property type="match status" value="1"/>
</dbReference>
<dbReference type="GO" id="GO:0006355">
    <property type="term" value="P:regulation of DNA-templated transcription"/>
    <property type="evidence" value="ECO:0007669"/>
    <property type="project" value="InterPro"/>
</dbReference>